<feature type="domain" description="LysM" evidence="3">
    <location>
        <begin position="62"/>
        <end position="106"/>
    </location>
</feature>
<sequence>MKRRDYRKMMNVKKRNRIYAKATVLGVLGLSFFGMTTQVHAESWKANSVDQIKEAVKEAKDGVYIIKTGDTLSGISEATGITIETLAKVNNIQNVDLIYAGDKLIIKTEDGKVALVDSNNTVKNEVPLTKEDKQGITEVQKKDTNNVYSNTGNSSKKDGSVNSNTSTSDSNTATTANPVKPTESTSTTDSGTSTKSTESTSTTDTSTATKPTESTSTTDTSTSTTDTSKPEQTTYKKDVDVTFVGKDGKEIGSLGYVAKDVEFNKKSDEGTVKVDLPKGYKLVDNEKDTKTVNGKDAKVSFTIEKIEDAVKTVDAKVTYVDADTFAVVKEDTVKVELGKDGTGKVVAVTPNGYELVGQTEATVTESLTAVTFDVKKAKEQTKVNVQVANNEVDKDGKLIKVLSTSNHEVLGGTNIEWSAEILDGYEVYGSDKQVLQNAKEGDVVTFNYVKRAPQNTDEYVYVNLDEDGNVLESTDGYTEVSTSRDNGVVVTNADGSTTTTYTTTTIWKKEYVPVHTEETVVVNIDEQGNPLQSTDGYTKIDEYKDKGVTTTAPNGDTHTKYTLTRVWKKDSVTPTDDYGARPTTDSELNLDFNTGDGVGNSGMTFDSQENANLYGGTHHPNGSGTWFVWEVQMKDGTIRYTVDFN</sequence>
<evidence type="ECO:0000256" key="1">
    <source>
        <dbReference type="SAM" id="MobiDB-lite"/>
    </source>
</evidence>
<dbReference type="Pfam" id="PF01476">
    <property type="entry name" value="LysM"/>
    <property type="match status" value="1"/>
</dbReference>
<keyword evidence="5" id="KW-1185">Reference proteome</keyword>
<dbReference type="EMBL" id="NGJS01000002">
    <property type="protein sequence ID" value="RSU00241.1"/>
    <property type="molecule type" value="Genomic_DNA"/>
</dbReference>
<dbReference type="PANTHER" id="PTHR33734:SF22">
    <property type="entry name" value="MEMBRANE-BOUND LYTIC MUREIN TRANSGLYCOSYLASE D"/>
    <property type="match status" value="1"/>
</dbReference>
<dbReference type="SMART" id="SM00257">
    <property type="entry name" value="LysM"/>
    <property type="match status" value="1"/>
</dbReference>
<feature type="signal peptide" evidence="2">
    <location>
        <begin position="1"/>
        <end position="41"/>
    </location>
</feature>
<feature type="compositionally biased region" description="Basic and acidic residues" evidence="1">
    <location>
        <begin position="128"/>
        <end position="144"/>
    </location>
</feature>
<gene>
    <name evidence="4" type="ORF">CBF37_02790</name>
</gene>
<dbReference type="OrthoDB" id="9798935at2"/>
<feature type="compositionally biased region" description="Low complexity" evidence="1">
    <location>
        <begin position="162"/>
        <end position="231"/>
    </location>
</feature>
<keyword evidence="2" id="KW-0732">Signal</keyword>
<dbReference type="InterPro" id="IPR018392">
    <property type="entry name" value="LysM"/>
</dbReference>
<dbReference type="PANTHER" id="PTHR33734">
    <property type="entry name" value="LYSM DOMAIN-CONTAINING GPI-ANCHORED PROTEIN 2"/>
    <property type="match status" value="1"/>
</dbReference>
<evidence type="ECO:0000259" key="3">
    <source>
        <dbReference type="PROSITE" id="PS51782"/>
    </source>
</evidence>
<feature type="chain" id="PRO_5019382625" description="LysM domain-containing protein" evidence="2">
    <location>
        <begin position="42"/>
        <end position="645"/>
    </location>
</feature>
<evidence type="ECO:0000313" key="4">
    <source>
        <dbReference type="EMBL" id="RSU00241.1"/>
    </source>
</evidence>
<protein>
    <recommendedName>
        <fullName evidence="3">LysM domain-containing protein</fullName>
    </recommendedName>
</protein>
<evidence type="ECO:0000256" key="2">
    <source>
        <dbReference type="SAM" id="SignalP"/>
    </source>
</evidence>
<accession>A0A430A1F5</accession>
<dbReference type="Proteomes" id="UP000287857">
    <property type="component" value="Unassembled WGS sequence"/>
</dbReference>
<dbReference type="AlphaFoldDB" id="A0A430A1F5"/>
<dbReference type="SUPFAM" id="SSF54106">
    <property type="entry name" value="LysM domain"/>
    <property type="match status" value="1"/>
</dbReference>
<name>A0A430A1F5_9ENTE</name>
<organism evidence="4 5">
    <name type="scientific">Vagococcus vulneris</name>
    <dbReference type="NCBI Taxonomy" id="1977869"/>
    <lineage>
        <taxon>Bacteria</taxon>
        <taxon>Bacillati</taxon>
        <taxon>Bacillota</taxon>
        <taxon>Bacilli</taxon>
        <taxon>Lactobacillales</taxon>
        <taxon>Enterococcaceae</taxon>
        <taxon>Vagococcus</taxon>
    </lineage>
</organism>
<dbReference type="Gene3D" id="3.10.350.10">
    <property type="entry name" value="LysM domain"/>
    <property type="match status" value="1"/>
</dbReference>
<dbReference type="PROSITE" id="PS51782">
    <property type="entry name" value="LYSM"/>
    <property type="match status" value="1"/>
</dbReference>
<dbReference type="CDD" id="cd00118">
    <property type="entry name" value="LysM"/>
    <property type="match status" value="1"/>
</dbReference>
<evidence type="ECO:0000313" key="5">
    <source>
        <dbReference type="Proteomes" id="UP000287857"/>
    </source>
</evidence>
<proteinExistence type="predicted"/>
<feature type="compositionally biased region" description="Polar residues" evidence="1">
    <location>
        <begin position="145"/>
        <end position="154"/>
    </location>
</feature>
<comment type="caution">
    <text evidence="4">The sequence shown here is derived from an EMBL/GenBank/DDBJ whole genome shotgun (WGS) entry which is preliminary data.</text>
</comment>
<dbReference type="RefSeq" id="WP_125983193.1">
    <property type="nucleotide sequence ID" value="NZ_NGJS01000002.1"/>
</dbReference>
<dbReference type="InterPro" id="IPR036779">
    <property type="entry name" value="LysM_dom_sf"/>
</dbReference>
<feature type="region of interest" description="Disordered" evidence="1">
    <location>
        <begin position="126"/>
        <end position="232"/>
    </location>
</feature>
<reference evidence="4 5" key="1">
    <citation type="submission" date="2017-05" db="EMBL/GenBank/DDBJ databases">
        <title>Vagococcus spp. assemblies.</title>
        <authorList>
            <person name="Gulvik C.A."/>
        </authorList>
    </citation>
    <scope>NUCLEOTIDE SEQUENCE [LARGE SCALE GENOMIC DNA]</scope>
    <source>
        <strain evidence="4 5">SS1995</strain>
    </source>
</reference>